<dbReference type="KEGG" id="och:CES85_3966"/>
<protein>
    <submittedName>
        <fullName evidence="2">Invasion associated locus B family protein</fullName>
    </submittedName>
</protein>
<name>A0A248U911_9HYPH</name>
<dbReference type="Proteomes" id="UP000215256">
    <property type="component" value="Chromosome 2"/>
</dbReference>
<dbReference type="InterPro" id="IPR038696">
    <property type="entry name" value="IalB_sf"/>
</dbReference>
<evidence type="ECO:0000313" key="2">
    <source>
        <dbReference type="EMBL" id="ASV83188.1"/>
    </source>
</evidence>
<evidence type="ECO:0000256" key="1">
    <source>
        <dbReference type="SAM" id="MobiDB-lite"/>
    </source>
</evidence>
<dbReference type="OrthoDB" id="8017994at2"/>
<feature type="region of interest" description="Disordered" evidence="1">
    <location>
        <begin position="171"/>
        <end position="206"/>
    </location>
</feature>
<dbReference type="Gene3D" id="2.60.40.1880">
    <property type="entry name" value="Invasion associated locus B (IalB) protein"/>
    <property type="match status" value="1"/>
</dbReference>
<accession>A0A248U911</accession>
<feature type="compositionally biased region" description="Basic and acidic residues" evidence="1">
    <location>
        <begin position="171"/>
        <end position="200"/>
    </location>
</feature>
<dbReference type="RefSeq" id="WP_095444193.1">
    <property type="nucleotide sequence ID" value="NZ_CP022603.1"/>
</dbReference>
<dbReference type="Pfam" id="PF06776">
    <property type="entry name" value="IalB"/>
    <property type="match status" value="1"/>
</dbReference>
<reference evidence="2 3" key="1">
    <citation type="submission" date="2017-07" db="EMBL/GenBank/DDBJ databases">
        <title>Phylogenetic study on the rhizospheric bacterium Ochrobactrum sp. A44.</title>
        <authorList>
            <person name="Krzyzanowska D.M."/>
            <person name="Ossowicki A."/>
            <person name="Rajewska M."/>
            <person name="Maciag T."/>
            <person name="Kaczynski Z."/>
            <person name="Czerwicka M."/>
            <person name="Jafra S."/>
        </authorList>
    </citation>
    <scope>NUCLEOTIDE SEQUENCE [LARGE SCALE GENOMIC DNA]</scope>
    <source>
        <strain evidence="2 3">A44</strain>
    </source>
</reference>
<proteinExistence type="predicted"/>
<gene>
    <name evidence="2" type="ORF">CES85_3966</name>
</gene>
<dbReference type="InterPro" id="IPR010642">
    <property type="entry name" value="Invasion_prot_B"/>
</dbReference>
<organism evidence="2 3">
    <name type="scientific">Ochrobactrum quorumnocens</name>
    <dbReference type="NCBI Taxonomy" id="271865"/>
    <lineage>
        <taxon>Bacteria</taxon>
        <taxon>Pseudomonadati</taxon>
        <taxon>Pseudomonadota</taxon>
        <taxon>Alphaproteobacteria</taxon>
        <taxon>Hyphomicrobiales</taxon>
        <taxon>Brucellaceae</taxon>
        <taxon>Brucella/Ochrobactrum group</taxon>
        <taxon>Ochrobactrum</taxon>
    </lineage>
</organism>
<dbReference type="EMBL" id="CP022603">
    <property type="protein sequence ID" value="ASV83188.1"/>
    <property type="molecule type" value="Genomic_DNA"/>
</dbReference>
<sequence>MTSTKTIAAASAFAGAFALLASATIPAAAQQQPPQGWFKVCSKQEDNDICNTQNIITADSGQLLTAVNLIEIKGKINRKIFQVTVPIGRLIPAGVGLQIDNNKPTKLEYGICFPDRCIAEAPLSDDLINALKKGSKVTLTSVNYQNKQNPIPVALTGFSAALTGPGLKQSELEERQKELQDAVAKRQKEFEEKMKAEQAKAKGAAN</sequence>
<dbReference type="AlphaFoldDB" id="A0A248U911"/>
<evidence type="ECO:0000313" key="3">
    <source>
        <dbReference type="Proteomes" id="UP000215256"/>
    </source>
</evidence>